<proteinExistence type="predicted"/>
<evidence type="ECO:0000313" key="2">
    <source>
        <dbReference type="Proteomes" id="UP000266183"/>
    </source>
</evidence>
<organism evidence="1 2">
    <name type="scientific">Chryseolinea soli</name>
    <dbReference type="NCBI Taxonomy" id="2321403"/>
    <lineage>
        <taxon>Bacteria</taxon>
        <taxon>Pseudomonadati</taxon>
        <taxon>Bacteroidota</taxon>
        <taxon>Cytophagia</taxon>
        <taxon>Cytophagales</taxon>
        <taxon>Fulvivirgaceae</taxon>
        <taxon>Chryseolinea</taxon>
    </lineage>
</organism>
<protein>
    <submittedName>
        <fullName evidence="1">Uncharacterized protein</fullName>
    </submittedName>
</protein>
<gene>
    <name evidence="1" type="ORF">D4L85_24075</name>
</gene>
<reference evidence="2" key="1">
    <citation type="submission" date="2018-09" db="EMBL/GenBank/DDBJ databases">
        <title>Chryseolinea sp. KIS68-18 isolated from soil.</title>
        <authorList>
            <person name="Weon H.-Y."/>
            <person name="Kwon S.-W."/>
            <person name="Lee S.A."/>
        </authorList>
    </citation>
    <scope>NUCLEOTIDE SEQUENCE [LARGE SCALE GENOMIC DNA]</scope>
    <source>
        <strain evidence="2">KIS68-18</strain>
    </source>
</reference>
<dbReference type="KEGG" id="chk:D4L85_24075"/>
<evidence type="ECO:0000313" key="1">
    <source>
        <dbReference type="EMBL" id="AYB33474.1"/>
    </source>
</evidence>
<dbReference type="AlphaFoldDB" id="A0A385SR85"/>
<name>A0A385SR85_9BACT</name>
<accession>A0A385SR85</accession>
<keyword evidence="2" id="KW-1185">Reference proteome</keyword>
<sequence>MLFLKSNKKEKHFFKKNSMSKKSYEEQAEVLSRAIDIAVEAFKKFRPKDFTDVHLAHFVSVYEGYKNDILNPNYKFRTLSALADAKNDILIYFQEGSGPDVNFFWKRIAEEKIGYQRVNKMAKILKRKRIANRMEMDFVTDCLVAYRQEGLISDEESIMLDKMIFDFQKKGK</sequence>
<dbReference type="EMBL" id="CP032382">
    <property type="protein sequence ID" value="AYB33474.1"/>
    <property type="molecule type" value="Genomic_DNA"/>
</dbReference>
<dbReference type="Proteomes" id="UP000266183">
    <property type="component" value="Chromosome"/>
</dbReference>